<dbReference type="RefSeq" id="WP_213161368.1">
    <property type="nucleotide sequence ID" value="NZ_CP058214.1"/>
</dbReference>
<feature type="domain" description="Tail sheath protein subtilisin-like" evidence="2">
    <location>
        <begin position="210"/>
        <end position="368"/>
    </location>
</feature>
<accession>A0A7S8C5Y6</accession>
<dbReference type="Pfam" id="PF04984">
    <property type="entry name" value="Phage_sheath_1"/>
    <property type="match status" value="1"/>
</dbReference>
<evidence type="ECO:0000259" key="3">
    <source>
        <dbReference type="Pfam" id="PF17482"/>
    </source>
</evidence>
<evidence type="ECO:0000313" key="5">
    <source>
        <dbReference type="Proteomes" id="UP000593594"/>
    </source>
</evidence>
<comment type="similarity">
    <text evidence="1">Belongs to the myoviridae tail sheath protein family.</text>
</comment>
<reference evidence="4 5" key="1">
    <citation type="submission" date="2020-06" db="EMBL/GenBank/DDBJ databases">
        <title>Genome sequence of 2 isolates from Red Sea Mangroves.</title>
        <authorList>
            <person name="Sefrji F."/>
            <person name="Michoud G."/>
            <person name="Merlino G."/>
            <person name="Daffonchio D."/>
        </authorList>
    </citation>
    <scope>NUCLEOTIDE SEQUENCE [LARGE SCALE GENOMIC DNA]</scope>
    <source>
        <strain evidence="4 5">R1DC25</strain>
    </source>
</reference>
<evidence type="ECO:0000313" key="4">
    <source>
        <dbReference type="EMBL" id="QPC44005.1"/>
    </source>
</evidence>
<dbReference type="EMBL" id="CP058214">
    <property type="protein sequence ID" value="QPC44005.1"/>
    <property type="molecule type" value="Genomic_DNA"/>
</dbReference>
<dbReference type="InterPro" id="IPR007067">
    <property type="entry name" value="Tail_sheath"/>
</dbReference>
<name>A0A7S8C5Y6_9HYPH</name>
<proteinExistence type="inferred from homology"/>
<evidence type="ECO:0000259" key="2">
    <source>
        <dbReference type="Pfam" id="PF04984"/>
    </source>
</evidence>
<dbReference type="Pfam" id="PF17482">
    <property type="entry name" value="Phage_sheath_1C"/>
    <property type="match status" value="1"/>
</dbReference>
<keyword evidence="5" id="KW-1185">Reference proteome</keyword>
<gene>
    <name evidence="4" type="ORF">HW532_15690</name>
</gene>
<dbReference type="InterPro" id="IPR035089">
    <property type="entry name" value="Phage_sheath_subtilisin"/>
</dbReference>
<organism evidence="4 5">
    <name type="scientific">Kaustia mangrovi</name>
    <dbReference type="NCBI Taxonomy" id="2593653"/>
    <lineage>
        <taxon>Bacteria</taxon>
        <taxon>Pseudomonadati</taxon>
        <taxon>Pseudomonadota</taxon>
        <taxon>Alphaproteobacteria</taxon>
        <taxon>Hyphomicrobiales</taxon>
        <taxon>Parvibaculaceae</taxon>
        <taxon>Kaustia</taxon>
    </lineage>
</organism>
<evidence type="ECO:0000256" key="1">
    <source>
        <dbReference type="ARBA" id="ARBA00008005"/>
    </source>
</evidence>
<dbReference type="InterPro" id="IPR020287">
    <property type="entry name" value="Tail_sheath_C"/>
</dbReference>
<dbReference type="KEGG" id="kmn:HW532_15690"/>
<dbReference type="PIRSF" id="PIRSF007349">
    <property type="entry name" value="Tsp_L"/>
    <property type="match status" value="1"/>
</dbReference>
<sequence>MPISFEQVPANTRVPFVYAEFSSARASQGPALLPYRALIIGQKTSSGSAAANTLHRVTRADQLIDIAGRGSMLHRMAMSWFANNTWTETWVGVLDDNPAGQAAGGTVKFGGAVSAPGTLNLYLGGNRVQVAVAAAEANADTATNVAAAINAKADLPVTAAVDGVDDTQVNLTYRHNGEVGNGYDVRVNYQDGEETPAGLTVTIGAMMNGTSNPVLDDLIAAMGDEWFHIWAMPYTDATSLTAVESELSDRFGPVRMIDGVCFTASNASHSGLGTLGDSRNSQHVSIMATNQSPTPVDAYAAAVAAVVAYYGQIDPARPFQTLPLEGVLPPAEDVRWTIEERNLLLYDGISTSKVAAGGVVRIERPITTYSQNAAGAEDTAYLDVTTMLTLMYLRYSFRNRILSRYPRHKLGDDGKRYGQGQAIITPKLGKAEALGWFREMEELALVEDFDQFKADLIVERDGGDPNRLNFLLPPDLINQFMVGAAQIQFRL</sequence>
<dbReference type="AlphaFoldDB" id="A0A7S8C5Y6"/>
<dbReference type="Proteomes" id="UP000593594">
    <property type="component" value="Chromosome"/>
</dbReference>
<protein>
    <submittedName>
        <fullName evidence="4">Phage tail sheath subtilisin-like domain-containing protein</fullName>
    </submittedName>
</protein>
<feature type="domain" description="Tail sheath protein C-terminal" evidence="3">
    <location>
        <begin position="377"/>
        <end position="489"/>
    </location>
</feature>